<dbReference type="EMBL" id="PYGC01000003">
    <property type="protein sequence ID" value="PSK83769.1"/>
    <property type="molecule type" value="Genomic_DNA"/>
</dbReference>
<evidence type="ECO:0000256" key="15">
    <source>
        <dbReference type="RuleBase" id="RU000485"/>
    </source>
</evidence>
<dbReference type="GO" id="GO:0004616">
    <property type="term" value="F:phosphogluconate dehydrogenase (decarboxylating) activity"/>
    <property type="evidence" value="ECO:0007669"/>
    <property type="project" value="UniProtKB-EC"/>
</dbReference>
<comment type="catalytic activity">
    <reaction evidence="11 12 15">
        <text>6-phospho-D-gluconate + NADP(+) = D-ribulose 5-phosphate + CO2 + NADPH</text>
        <dbReference type="Rhea" id="RHEA:10116"/>
        <dbReference type="ChEBI" id="CHEBI:16526"/>
        <dbReference type="ChEBI" id="CHEBI:57783"/>
        <dbReference type="ChEBI" id="CHEBI:58121"/>
        <dbReference type="ChEBI" id="CHEBI:58349"/>
        <dbReference type="ChEBI" id="CHEBI:58759"/>
        <dbReference type="EC" id="1.1.1.44"/>
    </reaction>
</comment>
<organism evidence="18 19">
    <name type="scientific">Prolixibacter denitrificans</name>
    <dbReference type="NCBI Taxonomy" id="1541063"/>
    <lineage>
        <taxon>Bacteria</taxon>
        <taxon>Pseudomonadati</taxon>
        <taxon>Bacteroidota</taxon>
        <taxon>Bacteroidia</taxon>
        <taxon>Marinilabiliales</taxon>
        <taxon>Prolixibacteraceae</taxon>
        <taxon>Prolixibacter</taxon>
    </lineage>
</organism>
<comment type="pathway">
    <text evidence="2 12 15">Carbohydrate degradation; pentose phosphate pathway; D-ribulose 5-phosphate from D-glucose 6-phosphate (oxidative stage): step 3/3.</text>
</comment>
<evidence type="ECO:0000313" key="20">
    <source>
        <dbReference type="Proteomes" id="UP000396862"/>
    </source>
</evidence>
<keyword evidence="20" id="KW-1185">Reference proteome</keyword>
<evidence type="ECO:0000256" key="9">
    <source>
        <dbReference type="ARBA" id="ARBA00023064"/>
    </source>
</evidence>
<feature type="binding site" evidence="14">
    <location>
        <position position="450"/>
    </location>
    <ligand>
        <name>substrate</name>
        <note>ligand shared between dimeric partners</note>
    </ligand>
</feature>
<dbReference type="NCBIfam" id="TIGR00873">
    <property type="entry name" value="gnd"/>
    <property type="match status" value="1"/>
</dbReference>
<feature type="active site" description="Proton acceptor" evidence="13">
    <location>
        <position position="181"/>
    </location>
</feature>
<keyword evidence="7 12" id="KW-0521">NADP</keyword>
<dbReference type="SMART" id="SM01350">
    <property type="entry name" value="6PGD"/>
    <property type="match status" value="1"/>
</dbReference>
<dbReference type="InterPro" id="IPR006183">
    <property type="entry name" value="Pgluconate_DH"/>
</dbReference>
<name>A0A2P8CFU6_9BACT</name>
<evidence type="ECO:0000256" key="2">
    <source>
        <dbReference type="ARBA" id="ARBA00004874"/>
    </source>
</evidence>
<dbReference type="InterPro" id="IPR006113">
    <property type="entry name" value="6PGDH_Gnd/GntZ"/>
</dbReference>
<evidence type="ECO:0000256" key="11">
    <source>
        <dbReference type="ARBA" id="ARBA00048640"/>
    </source>
</evidence>
<gene>
    <name evidence="17" type="primary">gnd_2</name>
    <name evidence="18" type="ORF">CLV93_103184</name>
    <name evidence="17" type="ORF">JCM18694_35580</name>
</gene>
<reference evidence="17 20" key="2">
    <citation type="submission" date="2019-10" db="EMBL/GenBank/DDBJ databases">
        <title>Prolixibacter strains distinguished by the presence of nitrate reductase genes were adept at nitrate-dependent anaerobic corrosion of metallic iron and carbon steel.</title>
        <authorList>
            <person name="Iino T."/>
            <person name="Shono N."/>
            <person name="Ito K."/>
            <person name="Nakamura R."/>
            <person name="Sueoka K."/>
            <person name="Harayama S."/>
            <person name="Ohkuma M."/>
        </authorList>
    </citation>
    <scope>NUCLEOTIDE SEQUENCE [LARGE SCALE GENOMIC DNA]</scope>
    <source>
        <strain evidence="17 20">MIC1-1</strain>
    </source>
</reference>
<feature type="binding site" description="in other chain" evidence="14">
    <location>
        <position position="286"/>
    </location>
    <ligand>
        <name>substrate</name>
        <note>ligand shared between dimeric partners</note>
    </ligand>
</feature>
<feature type="binding site" description="in other chain" evidence="14">
    <location>
        <position position="189"/>
    </location>
    <ligand>
        <name>substrate</name>
        <note>ligand shared between dimeric partners</note>
    </ligand>
</feature>
<dbReference type="GO" id="GO:0050661">
    <property type="term" value="F:NADP binding"/>
    <property type="evidence" value="ECO:0007669"/>
    <property type="project" value="InterPro"/>
</dbReference>
<dbReference type="GO" id="GO:0019521">
    <property type="term" value="P:D-gluconate metabolic process"/>
    <property type="evidence" value="ECO:0007669"/>
    <property type="project" value="UniProtKB-KW"/>
</dbReference>
<evidence type="ECO:0000256" key="1">
    <source>
        <dbReference type="ARBA" id="ARBA00002526"/>
    </source>
</evidence>
<dbReference type="Pfam" id="PF00393">
    <property type="entry name" value="6PGD"/>
    <property type="match status" value="1"/>
</dbReference>
<dbReference type="EMBL" id="BLAU01000001">
    <property type="protein sequence ID" value="GET23312.1"/>
    <property type="molecule type" value="Genomic_DNA"/>
</dbReference>
<dbReference type="InterPro" id="IPR006114">
    <property type="entry name" value="6PGDH_C"/>
</dbReference>
<dbReference type="InterPro" id="IPR006115">
    <property type="entry name" value="6PGDH_NADP-bd"/>
</dbReference>
<evidence type="ECO:0000313" key="19">
    <source>
        <dbReference type="Proteomes" id="UP000240621"/>
    </source>
</evidence>
<comment type="function">
    <text evidence="1 12">Catalyzes the oxidative decarboxylation of 6-phosphogluconate to ribulose 5-phosphate and CO(2), with concomitant reduction of NADP to NADPH.</text>
</comment>
<sequence length="465" mass="51183">MEKYDFGLIGLGVMGRNFILNIAENGHTALGYDLDEEKVDALNKESKEFKVKGVNTLKDFISGLAKPRKVMLLVPAGVVDKALADLLPLLEKDDLIIDGGNSHPNDTERREKEITDQGFRYLGVGISGGAEGARRGPSMMPGGDEESYNLVKDIFTGAAAHVKGEACVTWLGKGSAGHFVKMVHNGIEYGIMQLISEVYDVMKHGLSMENPEMSGIFSEWNQGAVASFLVEITADILEKEDKKEGGFLIDHILDSAKQKGTGKWTSQLAMDFQAPVPVIDSAVSMRHLSAFKTERLEADSILKGPVGRIDEDQATFINKLEDALFFGMLITYAQGFELLRIASEEKGLGISLSKVARIWRGGCIIRSAMLDDFMKAYESDPQLPNLLFDTKLSATVNEKQDKVRDMIIQAVKAGHPVPGFMSSVGYFDAYRSGHLAANLIQAQRDYFGSHTYEREGEEGVFHTDW</sequence>
<dbReference type="Proteomes" id="UP000396862">
    <property type="component" value="Unassembled WGS sequence"/>
</dbReference>
<accession>A0A2P8CFU6</accession>
<dbReference type="FunFam" id="1.10.1040.10:FF:000032">
    <property type="entry name" value="6-phosphogluconate dehydrogenase, decarboxylating"/>
    <property type="match status" value="1"/>
</dbReference>
<comment type="subunit">
    <text evidence="4 12">Homodimer.</text>
</comment>
<dbReference type="Proteomes" id="UP000240621">
    <property type="component" value="Unassembled WGS sequence"/>
</dbReference>
<feature type="binding site" description="in other chain" evidence="14">
    <location>
        <begin position="184"/>
        <end position="185"/>
    </location>
    <ligand>
        <name>substrate</name>
        <note>ligand shared between dimeric partners</note>
    </ligand>
</feature>
<evidence type="ECO:0000256" key="12">
    <source>
        <dbReference type="PIRNR" id="PIRNR000109"/>
    </source>
</evidence>
<feature type="domain" description="6-phosphogluconate dehydrogenase C-terminal" evidence="16">
    <location>
        <begin position="177"/>
        <end position="465"/>
    </location>
</feature>
<evidence type="ECO:0000256" key="14">
    <source>
        <dbReference type="PIRSR" id="PIRSR000109-2"/>
    </source>
</evidence>
<evidence type="ECO:0000256" key="10">
    <source>
        <dbReference type="ARBA" id="ARBA00023126"/>
    </source>
</evidence>
<evidence type="ECO:0000256" key="13">
    <source>
        <dbReference type="PIRSR" id="PIRSR000109-1"/>
    </source>
</evidence>
<dbReference type="EC" id="1.1.1.44" evidence="5 12"/>
<dbReference type="AlphaFoldDB" id="A0A2P8CFU6"/>
<keyword evidence="10 12" id="KW-0570">Pentose shunt</keyword>
<dbReference type="UniPathway" id="UPA00115">
    <property type="reaction ID" value="UER00410"/>
</dbReference>
<dbReference type="Gene3D" id="3.40.50.720">
    <property type="entry name" value="NAD(P)-binding Rossmann-like Domain"/>
    <property type="match status" value="1"/>
</dbReference>
<dbReference type="SUPFAM" id="SSF51735">
    <property type="entry name" value="NAD(P)-binding Rossmann-fold domains"/>
    <property type="match status" value="1"/>
</dbReference>
<keyword evidence="9 15" id="KW-0311">Gluconate utilization</keyword>
<evidence type="ECO:0000256" key="5">
    <source>
        <dbReference type="ARBA" id="ARBA00013011"/>
    </source>
</evidence>
<evidence type="ECO:0000256" key="4">
    <source>
        <dbReference type="ARBA" id="ARBA00011738"/>
    </source>
</evidence>
<dbReference type="SUPFAM" id="SSF48179">
    <property type="entry name" value="6-phosphogluconate dehydrogenase C-terminal domain-like"/>
    <property type="match status" value="1"/>
</dbReference>
<keyword evidence="8 12" id="KW-0560">Oxidoreductase</keyword>
<dbReference type="OrthoDB" id="9804542at2"/>
<evidence type="ECO:0000259" key="16">
    <source>
        <dbReference type="SMART" id="SM01350"/>
    </source>
</evidence>
<dbReference type="InterPro" id="IPR036291">
    <property type="entry name" value="NAD(P)-bd_dom_sf"/>
</dbReference>
<dbReference type="InterPro" id="IPR008927">
    <property type="entry name" value="6-PGluconate_DH-like_C_sf"/>
</dbReference>
<protein>
    <recommendedName>
        <fullName evidence="6 12">6-phosphogluconate dehydrogenase, decarboxylating</fullName>
        <ecNumber evidence="5 12">1.1.1.44</ecNumber>
    </recommendedName>
</protein>
<reference evidence="18 19" key="1">
    <citation type="submission" date="2018-03" db="EMBL/GenBank/DDBJ databases">
        <title>Genomic Encyclopedia of Archaeal and Bacterial Type Strains, Phase II (KMG-II): from individual species to whole genera.</title>
        <authorList>
            <person name="Goeker M."/>
        </authorList>
    </citation>
    <scope>NUCLEOTIDE SEQUENCE [LARGE SCALE GENOMIC DNA]</scope>
    <source>
        <strain evidence="18 19">DSM 27267</strain>
    </source>
</reference>
<dbReference type="Gene3D" id="1.20.5.320">
    <property type="entry name" value="6-Phosphogluconate Dehydrogenase, domain 3"/>
    <property type="match status" value="1"/>
</dbReference>
<feature type="active site" description="Proton donor" evidence="13">
    <location>
        <position position="188"/>
    </location>
</feature>
<evidence type="ECO:0000256" key="6">
    <source>
        <dbReference type="ARBA" id="ARBA00018193"/>
    </source>
</evidence>
<feature type="binding site" description="in other chain" evidence="14">
    <location>
        <position position="101"/>
    </location>
    <ligand>
        <name>substrate</name>
        <note>ligand shared between dimeric partners</note>
    </ligand>
</feature>
<feature type="binding site" description="in other chain" evidence="14">
    <location>
        <begin position="127"/>
        <end position="129"/>
    </location>
    <ligand>
        <name>substrate</name>
        <note>ligand shared between dimeric partners</note>
    </ligand>
</feature>
<evidence type="ECO:0000313" key="17">
    <source>
        <dbReference type="EMBL" id="GET23312.1"/>
    </source>
</evidence>
<comment type="similarity">
    <text evidence="3 12 15">Belongs to the 6-phosphogluconate dehydrogenase family.</text>
</comment>
<dbReference type="GO" id="GO:0006098">
    <property type="term" value="P:pentose-phosphate shunt"/>
    <property type="evidence" value="ECO:0007669"/>
    <property type="project" value="UniProtKB-UniPathway"/>
</dbReference>
<feature type="binding site" evidence="14">
    <location>
        <position position="444"/>
    </location>
    <ligand>
        <name>substrate</name>
        <note>ligand shared between dimeric partners</note>
    </ligand>
</feature>
<evidence type="ECO:0000313" key="18">
    <source>
        <dbReference type="EMBL" id="PSK83769.1"/>
    </source>
</evidence>
<dbReference type="Gene3D" id="1.10.1040.10">
    <property type="entry name" value="N-(1-d-carboxylethyl)-l-norvaline Dehydrogenase, domain 2"/>
    <property type="match status" value="1"/>
</dbReference>
<dbReference type="PIRSF" id="PIRSF000109">
    <property type="entry name" value="6PGD"/>
    <property type="match status" value="1"/>
</dbReference>
<dbReference type="InterPro" id="IPR013328">
    <property type="entry name" value="6PGD_dom2"/>
</dbReference>
<dbReference type="PANTHER" id="PTHR11811">
    <property type="entry name" value="6-PHOSPHOGLUCONATE DEHYDROGENASE"/>
    <property type="match status" value="1"/>
</dbReference>
<dbReference type="NCBIfam" id="NF006765">
    <property type="entry name" value="PRK09287.1"/>
    <property type="match status" value="1"/>
</dbReference>
<proteinExistence type="inferred from homology"/>
<evidence type="ECO:0000256" key="3">
    <source>
        <dbReference type="ARBA" id="ARBA00008419"/>
    </source>
</evidence>
<feature type="binding site" description="in other chain" evidence="14">
    <location>
        <position position="259"/>
    </location>
    <ligand>
        <name>substrate</name>
        <note>ligand shared between dimeric partners</note>
    </ligand>
</feature>
<dbReference type="RefSeq" id="WP_106541606.1">
    <property type="nucleotide sequence ID" value="NZ_BLAU01000001.1"/>
</dbReference>
<evidence type="ECO:0000256" key="7">
    <source>
        <dbReference type="ARBA" id="ARBA00022857"/>
    </source>
</evidence>
<dbReference type="PRINTS" id="PR00076">
    <property type="entry name" value="6PGDHDRGNASE"/>
</dbReference>
<evidence type="ECO:0000256" key="8">
    <source>
        <dbReference type="ARBA" id="ARBA00023002"/>
    </source>
</evidence>
<comment type="caution">
    <text evidence="18">The sequence shown here is derived from an EMBL/GenBank/DDBJ whole genome shotgun (WGS) entry which is preliminary data.</text>
</comment>
<dbReference type="Pfam" id="PF03446">
    <property type="entry name" value="NAD_binding_2"/>
    <property type="match status" value="1"/>
</dbReference>